<evidence type="ECO:0000256" key="1">
    <source>
        <dbReference type="SAM" id="MobiDB-lite"/>
    </source>
</evidence>
<name>A0A1M6XC93_9FIRM</name>
<evidence type="ECO:0000313" key="3">
    <source>
        <dbReference type="EMBL" id="SHL03425.1"/>
    </source>
</evidence>
<organism evidence="3 4">
    <name type="scientific">Anaerotignum lactatifermentans DSM 14214</name>
    <dbReference type="NCBI Taxonomy" id="1121323"/>
    <lineage>
        <taxon>Bacteria</taxon>
        <taxon>Bacillati</taxon>
        <taxon>Bacillota</taxon>
        <taxon>Clostridia</taxon>
        <taxon>Lachnospirales</taxon>
        <taxon>Anaerotignaceae</taxon>
        <taxon>Anaerotignum</taxon>
    </lineage>
</organism>
<feature type="chain" id="PRO_5038465326" description="Lipoprotein" evidence="2">
    <location>
        <begin position="26"/>
        <end position="116"/>
    </location>
</feature>
<dbReference type="RefSeq" id="WP_072852736.1">
    <property type="nucleotide sequence ID" value="NZ_FRAH01000061.1"/>
</dbReference>
<keyword evidence="2" id="KW-0732">Signal</keyword>
<evidence type="ECO:0000256" key="2">
    <source>
        <dbReference type="SAM" id="SignalP"/>
    </source>
</evidence>
<accession>A0A1M6XC93</accession>
<gene>
    <name evidence="3" type="ORF">SAMN02745138_02763</name>
</gene>
<feature type="region of interest" description="Disordered" evidence="1">
    <location>
        <begin position="91"/>
        <end position="116"/>
    </location>
</feature>
<dbReference type="EMBL" id="FRAH01000061">
    <property type="protein sequence ID" value="SHL03425.1"/>
    <property type="molecule type" value="Genomic_DNA"/>
</dbReference>
<feature type="compositionally biased region" description="Polar residues" evidence="1">
    <location>
        <begin position="104"/>
        <end position="116"/>
    </location>
</feature>
<dbReference type="PROSITE" id="PS51257">
    <property type="entry name" value="PROKAR_LIPOPROTEIN"/>
    <property type="match status" value="1"/>
</dbReference>
<evidence type="ECO:0000313" key="4">
    <source>
        <dbReference type="Proteomes" id="UP000183975"/>
    </source>
</evidence>
<evidence type="ECO:0008006" key="5">
    <source>
        <dbReference type="Google" id="ProtNLM"/>
    </source>
</evidence>
<feature type="signal peptide" evidence="2">
    <location>
        <begin position="1"/>
        <end position="25"/>
    </location>
</feature>
<dbReference type="OrthoDB" id="9873963at2"/>
<proteinExistence type="predicted"/>
<reference evidence="3 4" key="1">
    <citation type="submission" date="2016-11" db="EMBL/GenBank/DDBJ databases">
        <authorList>
            <person name="Jaros S."/>
            <person name="Januszkiewicz K."/>
            <person name="Wedrychowicz H."/>
        </authorList>
    </citation>
    <scope>NUCLEOTIDE SEQUENCE [LARGE SCALE GENOMIC DNA]</scope>
    <source>
        <strain evidence="3 4">DSM 14214</strain>
    </source>
</reference>
<dbReference type="Proteomes" id="UP000183975">
    <property type="component" value="Unassembled WGS sequence"/>
</dbReference>
<keyword evidence="4" id="KW-1185">Reference proteome</keyword>
<sequence length="116" mass="12277">MKRMAICAATAAVMLGVTGCGGNTANNLGATDDYRDDVYGSNVYWDDSYGVNTGVDLDRTSYGTPKSTDTGSFAKDVKNGVENMANDVKNGVENVGNDMKNAVNDATNTNSRNMMN</sequence>
<dbReference type="AlphaFoldDB" id="A0A1M6XC93"/>
<protein>
    <recommendedName>
        <fullName evidence="5">Lipoprotein</fullName>
    </recommendedName>
</protein>